<proteinExistence type="predicted"/>
<reference evidence="2 3" key="1">
    <citation type="submission" date="2020-02" db="EMBL/GenBank/DDBJ databases">
        <authorList>
            <person name="Ferguson B K."/>
        </authorList>
    </citation>
    <scope>NUCLEOTIDE SEQUENCE [LARGE SCALE GENOMIC DNA]</scope>
</reference>
<protein>
    <submittedName>
        <fullName evidence="2">Uncharacterized protein</fullName>
    </submittedName>
</protein>
<keyword evidence="1" id="KW-0812">Transmembrane</keyword>
<keyword evidence="1" id="KW-1133">Transmembrane helix</keyword>
<name>A0A6H5ID28_9HYME</name>
<keyword evidence="1" id="KW-0472">Membrane</keyword>
<feature type="transmembrane region" description="Helical" evidence="1">
    <location>
        <begin position="241"/>
        <end position="259"/>
    </location>
</feature>
<evidence type="ECO:0000256" key="1">
    <source>
        <dbReference type="SAM" id="Phobius"/>
    </source>
</evidence>
<sequence length="483" mass="55774">MLYTHARKSNPLDFPNVNIKYEPSWNKTLPWNMRARMTLSPIRAIIHTEWRAPLTKELERQCYVRTRARRRVQREQRASIDAVYACTATAQMHTWRTRAHLISLVWFNTCLNLLKQFVARGLFIWTRVRSSVYNTPLQRVTLTVVQQRAIVGRQATARIYLCTKPMNVLGDFVCATRRAREILITYECILCTAFCNFDIFINASAYIIAATAGAYVTRVQKQNRNSSLSHMCAVADQLDQFLFFHIIFFIAYNVTWSFARRAHALGSRIRGDERRSAPNIEAYTSCTYIELLSLLQPVLSKRARAIVYTVYEKLRVWRLDGLFKFNKVNYTEKKLIIILESLQKSAMSKLIHITIYVNLNVLTDARNFQVTFDRIINYKPWSIDYTFNEGNELLFVRIVKLEVVHVVCATPRARIASFVRADLSRRVGDLQGYKSRNKCADTWLIARGSREDKGGGEKGVNVVFDEKLANIVNTSAARRAVIA</sequence>
<gene>
    <name evidence="2" type="ORF">TBRA_LOCUS6440</name>
</gene>
<accession>A0A6H5ID28</accession>
<evidence type="ECO:0000313" key="3">
    <source>
        <dbReference type="Proteomes" id="UP000479190"/>
    </source>
</evidence>
<keyword evidence="3" id="KW-1185">Reference proteome</keyword>
<organism evidence="2 3">
    <name type="scientific">Trichogramma brassicae</name>
    <dbReference type="NCBI Taxonomy" id="86971"/>
    <lineage>
        <taxon>Eukaryota</taxon>
        <taxon>Metazoa</taxon>
        <taxon>Ecdysozoa</taxon>
        <taxon>Arthropoda</taxon>
        <taxon>Hexapoda</taxon>
        <taxon>Insecta</taxon>
        <taxon>Pterygota</taxon>
        <taxon>Neoptera</taxon>
        <taxon>Endopterygota</taxon>
        <taxon>Hymenoptera</taxon>
        <taxon>Apocrita</taxon>
        <taxon>Proctotrupomorpha</taxon>
        <taxon>Chalcidoidea</taxon>
        <taxon>Trichogrammatidae</taxon>
        <taxon>Trichogramma</taxon>
    </lineage>
</organism>
<dbReference type="EMBL" id="CADCXV010000745">
    <property type="protein sequence ID" value="CAB0034542.1"/>
    <property type="molecule type" value="Genomic_DNA"/>
</dbReference>
<dbReference type="Proteomes" id="UP000479190">
    <property type="component" value="Unassembled WGS sequence"/>
</dbReference>
<dbReference type="AlphaFoldDB" id="A0A6H5ID28"/>
<evidence type="ECO:0000313" key="2">
    <source>
        <dbReference type="EMBL" id="CAB0034542.1"/>
    </source>
</evidence>